<name>A0A6L2KP22_TANCI</name>
<gene>
    <name evidence="2" type="ORF">Tci_022320</name>
</gene>
<dbReference type="AlphaFoldDB" id="A0A6L2KP22"/>
<feature type="region of interest" description="Disordered" evidence="1">
    <location>
        <begin position="1"/>
        <end position="66"/>
    </location>
</feature>
<comment type="caution">
    <text evidence="2">The sequence shown here is derived from an EMBL/GenBank/DDBJ whole genome shotgun (WGS) entry which is preliminary data.</text>
</comment>
<feature type="compositionally biased region" description="Basic and acidic residues" evidence="1">
    <location>
        <begin position="16"/>
        <end position="25"/>
    </location>
</feature>
<proteinExistence type="predicted"/>
<accession>A0A6L2KP22</accession>
<evidence type="ECO:0000256" key="1">
    <source>
        <dbReference type="SAM" id="MobiDB-lite"/>
    </source>
</evidence>
<sequence>MIAPGSSRYSSNDMVYNHHLEEAKKKTQKSSRNSEPSMMPYDRSQSTVNGSKPKPRINNLQSRNWPTSKTSYVTTKIMPIAEHSKNSRNFFDSKHFVCSTCQKCVLNANHDSCVTKFLKEVNSRAKAPSNKTTNRNKLVEQTRFAKKPESQIPKEHRFSIKKTSVVHKKIMSPRSCLRWKSTDKIFKTVGLRWVPTRKIFTSSTTKVNSEPTNSSDEDITNQYEYEQTLDVNAGILDLSAGTSFNPKKEGLRVWLLKRLISQKP</sequence>
<dbReference type="EMBL" id="BKCJ010002700">
    <property type="protein sequence ID" value="GEU50342.1"/>
    <property type="molecule type" value="Genomic_DNA"/>
</dbReference>
<protein>
    <submittedName>
        <fullName evidence="2">Uncharacterized protein</fullName>
    </submittedName>
</protein>
<evidence type="ECO:0000313" key="2">
    <source>
        <dbReference type="EMBL" id="GEU50342.1"/>
    </source>
</evidence>
<organism evidence="2">
    <name type="scientific">Tanacetum cinerariifolium</name>
    <name type="common">Dalmatian daisy</name>
    <name type="synonym">Chrysanthemum cinerariifolium</name>
    <dbReference type="NCBI Taxonomy" id="118510"/>
    <lineage>
        <taxon>Eukaryota</taxon>
        <taxon>Viridiplantae</taxon>
        <taxon>Streptophyta</taxon>
        <taxon>Embryophyta</taxon>
        <taxon>Tracheophyta</taxon>
        <taxon>Spermatophyta</taxon>
        <taxon>Magnoliopsida</taxon>
        <taxon>eudicotyledons</taxon>
        <taxon>Gunneridae</taxon>
        <taxon>Pentapetalae</taxon>
        <taxon>asterids</taxon>
        <taxon>campanulids</taxon>
        <taxon>Asterales</taxon>
        <taxon>Asteraceae</taxon>
        <taxon>Asteroideae</taxon>
        <taxon>Anthemideae</taxon>
        <taxon>Anthemidinae</taxon>
        <taxon>Tanacetum</taxon>
    </lineage>
</organism>
<reference evidence="2" key="1">
    <citation type="journal article" date="2019" name="Sci. Rep.">
        <title>Draft genome of Tanacetum cinerariifolium, the natural source of mosquito coil.</title>
        <authorList>
            <person name="Yamashiro T."/>
            <person name="Shiraishi A."/>
            <person name="Satake H."/>
            <person name="Nakayama K."/>
        </authorList>
    </citation>
    <scope>NUCLEOTIDE SEQUENCE</scope>
</reference>